<dbReference type="Proteomes" id="UP001438707">
    <property type="component" value="Unassembled WGS sequence"/>
</dbReference>
<feature type="compositionally biased region" description="Low complexity" evidence="1">
    <location>
        <begin position="419"/>
        <end position="430"/>
    </location>
</feature>
<keyword evidence="3" id="KW-1185">Reference proteome</keyword>
<dbReference type="PROSITE" id="PS51221">
    <property type="entry name" value="TTL"/>
    <property type="match status" value="1"/>
</dbReference>
<proteinExistence type="predicted"/>
<sequence length="505" mass="55806">MNGQRFDWLNYHRGQVQKCMVARVENSAEICTKTRLADNMQRYAAAHNMFCGWIPETYIITCGAKGAFNLERLKKPFARHYATGDKVWILKPSGRNRGNGIEIVDSLQAVDAHLKSAAPGSKWAVQKYIERPMLLNGRKFDIRSYVLITPDGSIHMYNKSYVRTSSRHFSLEDLSDRSTHLTNDAIQVKFDGYGAFEDSNKLTMQQLQDQMGAAINIEAAIIPQMQECARHAFAAVQDKLNPQKHSMTFELYGLDFMIDLSGKVYLIEVNNCPALYRHGQILTEMLPLVIEEVAQKCLDPYFPPPEASSLPEALDGFKLLLESGEHRKAARFLRKSSSTGSHGRASMAAGRFTASRTRLGKVLQKRRTADVPSVSPELPPADDTSTRRESTRDASQSSEDESGSANASRESKAGATAHSSDGGSSSNSSNKLQADRIHTIERSLSTSIKRIAHAYSKSSSRNGGEDNLTPTPRAALSCRTKSSSELTRRNSGLAGLQTKPPFIAV</sequence>
<gene>
    <name evidence="2" type="ORF">WJX74_006933</name>
</gene>
<dbReference type="SUPFAM" id="SSF56059">
    <property type="entry name" value="Glutathione synthetase ATP-binding domain-like"/>
    <property type="match status" value="1"/>
</dbReference>
<feature type="compositionally biased region" description="Polar residues" evidence="1">
    <location>
        <begin position="393"/>
        <end position="408"/>
    </location>
</feature>
<comment type="caution">
    <text evidence="2">The sequence shown here is derived from an EMBL/GenBank/DDBJ whole genome shotgun (WGS) entry which is preliminary data.</text>
</comment>
<dbReference type="PANTHER" id="PTHR46069:SF1">
    <property type="entry name" value="CHROMOSOME UNDETERMINED SCAFFOLD_125, WHOLE GENOME SHOTGUN SEQUENCE"/>
    <property type="match status" value="1"/>
</dbReference>
<name>A0AAW1SFB6_9CHLO</name>
<accession>A0AAW1SFB6</accession>
<dbReference type="AlphaFoldDB" id="A0AAW1SFB6"/>
<feature type="region of interest" description="Disordered" evidence="1">
    <location>
        <begin position="331"/>
        <end position="433"/>
    </location>
</feature>
<dbReference type="Pfam" id="PF03133">
    <property type="entry name" value="TTL"/>
    <property type="match status" value="1"/>
</dbReference>
<evidence type="ECO:0000313" key="2">
    <source>
        <dbReference type="EMBL" id="KAK9844795.1"/>
    </source>
</evidence>
<dbReference type="Gene3D" id="3.30.470.20">
    <property type="entry name" value="ATP-grasp fold, B domain"/>
    <property type="match status" value="1"/>
</dbReference>
<protein>
    <submittedName>
        <fullName evidence="2">Uncharacterized protein</fullName>
    </submittedName>
</protein>
<dbReference type="InterPro" id="IPR004344">
    <property type="entry name" value="TTL/TTLL_fam"/>
</dbReference>
<organism evidence="2 3">
    <name type="scientific">Apatococcus lobatus</name>
    <dbReference type="NCBI Taxonomy" id="904363"/>
    <lineage>
        <taxon>Eukaryota</taxon>
        <taxon>Viridiplantae</taxon>
        <taxon>Chlorophyta</taxon>
        <taxon>core chlorophytes</taxon>
        <taxon>Trebouxiophyceae</taxon>
        <taxon>Chlorellales</taxon>
        <taxon>Chlorellaceae</taxon>
        <taxon>Apatococcus</taxon>
    </lineage>
</organism>
<feature type="region of interest" description="Disordered" evidence="1">
    <location>
        <begin position="455"/>
        <end position="505"/>
    </location>
</feature>
<dbReference type="PANTHER" id="PTHR46069">
    <property type="entry name" value="TUBULIN TYROSINE LIGASE"/>
    <property type="match status" value="1"/>
</dbReference>
<evidence type="ECO:0000313" key="3">
    <source>
        <dbReference type="Proteomes" id="UP001438707"/>
    </source>
</evidence>
<reference evidence="2 3" key="1">
    <citation type="journal article" date="2024" name="Nat. Commun.">
        <title>Phylogenomics reveals the evolutionary origins of lichenization in chlorophyte algae.</title>
        <authorList>
            <person name="Puginier C."/>
            <person name="Libourel C."/>
            <person name="Otte J."/>
            <person name="Skaloud P."/>
            <person name="Haon M."/>
            <person name="Grisel S."/>
            <person name="Petersen M."/>
            <person name="Berrin J.G."/>
            <person name="Delaux P.M."/>
            <person name="Dal Grande F."/>
            <person name="Keller J."/>
        </authorList>
    </citation>
    <scope>NUCLEOTIDE SEQUENCE [LARGE SCALE GENOMIC DNA]</scope>
    <source>
        <strain evidence="2 3">SAG 2145</strain>
    </source>
</reference>
<dbReference type="EMBL" id="JALJOS010000001">
    <property type="protein sequence ID" value="KAK9844795.1"/>
    <property type="molecule type" value="Genomic_DNA"/>
</dbReference>
<evidence type="ECO:0000256" key="1">
    <source>
        <dbReference type="SAM" id="MobiDB-lite"/>
    </source>
</evidence>